<accession>G3U5Y5</accession>
<evidence type="ECO:0000256" key="1">
    <source>
        <dbReference type="ARBA" id="ARBA00023242"/>
    </source>
</evidence>
<reference evidence="4" key="3">
    <citation type="submission" date="2025-09" db="UniProtKB">
        <authorList>
            <consortium name="Ensembl"/>
        </authorList>
    </citation>
    <scope>IDENTIFICATION</scope>
    <source>
        <strain evidence="4">Isolate ISIS603380</strain>
    </source>
</reference>
<dbReference type="Ensembl" id="ENSLAFT00000026974.1">
    <property type="protein sequence ID" value="ENSLAFP00000023243.1"/>
    <property type="gene ID" value="ENSLAFG00000031866.1"/>
</dbReference>
<dbReference type="HOGENOM" id="CLU_002678_53_4_1"/>
<feature type="domain" description="SCAN box" evidence="3">
    <location>
        <begin position="45"/>
        <end position="114"/>
    </location>
</feature>
<dbReference type="eggNOG" id="KOG1721">
    <property type="taxonomic scope" value="Eukaryota"/>
</dbReference>
<dbReference type="PANTHER" id="PTHR45935:SF26">
    <property type="entry name" value="SCAN DOMAIN-CONTAINING PROTEIN SCAND2P-RELATED"/>
    <property type="match status" value="1"/>
</dbReference>
<evidence type="ECO:0000313" key="5">
    <source>
        <dbReference type="Proteomes" id="UP000007646"/>
    </source>
</evidence>
<dbReference type="Pfam" id="PF02023">
    <property type="entry name" value="SCAN"/>
    <property type="match status" value="1"/>
</dbReference>
<dbReference type="Gene3D" id="1.10.4020.10">
    <property type="entry name" value="DNA breaking-rejoining enzymes"/>
    <property type="match status" value="1"/>
</dbReference>
<comment type="subcellular location">
    <subcellularLocation>
        <location evidence="2">Nucleus</location>
    </subcellularLocation>
</comment>
<dbReference type="SUPFAM" id="SSF47353">
    <property type="entry name" value="Retrovirus capsid dimerization domain-like"/>
    <property type="match status" value="1"/>
</dbReference>
<evidence type="ECO:0000313" key="4">
    <source>
        <dbReference type="Ensembl" id="ENSLAFP00000023243.1"/>
    </source>
</evidence>
<dbReference type="InterPro" id="IPR050916">
    <property type="entry name" value="SCAN-C2H2_zinc_finger"/>
</dbReference>
<reference evidence="4 5" key="1">
    <citation type="submission" date="2009-06" db="EMBL/GenBank/DDBJ databases">
        <title>The Genome Sequence of Loxodonta africana (African elephant).</title>
        <authorList>
            <person name="Di Palma F."/>
            <person name="Heiman D."/>
            <person name="Young S."/>
            <person name="Johnson J."/>
            <person name="Lander E.S."/>
            <person name="Lindblad-Toh K."/>
        </authorList>
    </citation>
    <scope>NUCLEOTIDE SEQUENCE [LARGE SCALE GENOMIC DNA]</scope>
    <source>
        <strain evidence="4 5">Isolate ISIS603380</strain>
    </source>
</reference>
<dbReference type="OMA" id="IQIWVRQ"/>
<reference evidence="4" key="2">
    <citation type="submission" date="2025-08" db="UniProtKB">
        <authorList>
            <consortium name="Ensembl"/>
        </authorList>
    </citation>
    <scope>IDENTIFICATION</scope>
    <source>
        <strain evidence="4">Isolate ISIS603380</strain>
    </source>
</reference>
<protein>
    <recommendedName>
        <fullName evidence="3">SCAN box domain-containing protein</fullName>
    </recommendedName>
</protein>
<evidence type="ECO:0000256" key="2">
    <source>
        <dbReference type="PROSITE-ProRule" id="PRU00187"/>
    </source>
</evidence>
<name>G3U5Y5_LOXAF</name>
<dbReference type="GO" id="GO:0005634">
    <property type="term" value="C:nucleus"/>
    <property type="evidence" value="ECO:0007669"/>
    <property type="project" value="UniProtKB-SubCell"/>
</dbReference>
<sequence>TKKTQTPQVQELLVVKLKEDSHWEQEFSLQRNDYGPETSCQCIWHFCSQETSGSWEALIQLQKLCCQWLRPEKCTKEQILELTVLPQEIQMWVQQQHPESGEEAVALVEDLQKEPGRQRVQPPPILRLQVLLWRKAVTRR</sequence>
<dbReference type="SMART" id="SM00431">
    <property type="entry name" value="SCAN"/>
    <property type="match status" value="1"/>
</dbReference>
<keyword evidence="1 2" id="KW-0539">Nucleus</keyword>
<proteinExistence type="predicted"/>
<dbReference type="FunFam" id="1.10.4020.10:FF:000001">
    <property type="entry name" value="zinc finger protein 263 isoform X1"/>
    <property type="match status" value="1"/>
</dbReference>
<dbReference type="InterPro" id="IPR038269">
    <property type="entry name" value="SCAN_sf"/>
</dbReference>
<evidence type="ECO:0000259" key="3">
    <source>
        <dbReference type="PROSITE" id="PS50804"/>
    </source>
</evidence>
<dbReference type="GeneTree" id="ENSGT00940000154740"/>
<dbReference type="InterPro" id="IPR003309">
    <property type="entry name" value="SCAN_dom"/>
</dbReference>
<dbReference type="PANTHER" id="PTHR45935">
    <property type="entry name" value="PROTEIN ZBED8-RELATED"/>
    <property type="match status" value="1"/>
</dbReference>
<dbReference type="PROSITE" id="PS50804">
    <property type="entry name" value="SCAN_BOX"/>
    <property type="match status" value="1"/>
</dbReference>
<keyword evidence="5" id="KW-1185">Reference proteome</keyword>
<dbReference type="AlphaFoldDB" id="G3U5Y5"/>
<dbReference type="Proteomes" id="UP000007646">
    <property type="component" value="Unassembled WGS sequence"/>
</dbReference>
<organism evidence="4 5">
    <name type="scientific">Loxodonta africana</name>
    <name type="common">African elephant</name>
    <dbReference type="NCBI Taxonomy" id="9785"/>
    <lineage>
        <taxon>Eukaryota</taxon>
        <taxon>Metazoa</taxon>
        <taxon>Chordata</taxon>
        <taxon>Craniata</taxon>
        <taxon>Vertebrata</taxon>
        <taxon>Euteleostomi</taxon>
        <taxon>Mammalia</taxon>
        <taxon>Eutheria</taxon>
        <taxon>Afrotheria</taxon>
        <taxon>Proboscidea</taxon>
        <taxon>Elephantidae</taxon>
        <taxon>Loxodonta</taxon>
    </lineage>
</organism>
<dbReference type="InParanoid" id="G3U5Y5"/>